<dbReference type="InterPro" id="IPR000326">
    <property type="entry name" value="PAP2/HPO"/>
</dbReference>
<gene>
    <name evidence="12" type="ORF">ENH88_08945</name>
</gene>
<dbReference type="RefSeq" id="WP_304181764.1">
    <property type="nucleotide sequence ID" value="NZ_DRGM01000097.1"/>
</dbReference>
<evidence type="ECO:0000256" key="1">
    <source>
        <dbReference type="ARBA" id="ARBA00004651"/>
    </source>
</evidence>
<feature type="transmembrane region" description="Helical" evidence="10">
    <location>
        <begin position="117"/>
        <end position="139"/>
    </location>
</feature>
<dbReference type="SMART" id="SM00014">
    <property type="entry name" value="acidPPc"/>
    <property type="match status" value="1"/>
</dbReference>
<dbReference type="Pfam" id="PF01569">
    <property type="entry name" value="PAP2"/>
    <property type="match status" value="1"/>
</dbReference>
<dbReference type="PANTHER" id="PTHR14969:SF62">
    <property type="entry name" value="DECAPRENYLPHOSPHORYL-5-PHOSPHORIBOSE PHOSPHATASE RV3807C-RELATED"/>
    <property type="match status" value="1"/>
</dbReference>
<dbReference type="EC" id="3.6.1.27" evidence="2"/>
<evidence type="ECO:0000259" key="11">
    <source>
        <dbReference type="SMART" id="SM00014"/>
    </source>
</evidence>
<evidence type="ECO:0000313" key="12">
    <source>
        <dbReference type="EMBL" id="HEA16554.1"/>
    </source>
</evidence>
<evidence type="ECO:0000256" key="10">
    <source>
        <dbReference type="SAM" id="Phobius"/>
    </source>
</evidence>
<proteinExistence type="predicted"/>
<accession>A0A7V1GEJ0</accession>
<dbReference type="Proteomes" id="UP000886188">
    <property type="component" value="Unassembled WGS sequence"/>
</dbReference>
<dbReference type="EMBL" id="DRGM01000097">
    <property type="protein sequence ID" value="HEA16554.1"/>
    <property type="molecule type" value="Genomic_DNA"/>
</dbReference>
<feature type="transmembrane region" description="Helical" evidence="10">
    <location>
        <begin position="40"/>
        <end position="56"/>
    </location>
</feature>
<organism evidence="12">
    <name type="scientific">Pseudoalteromonas prydzensis</name>
    <dbReference type="NCBI Taxonomy" id="182141"/>
    <lineage>
        <taxon>Bacteria</taxon>
        <taxon>Pseudomonadati</taxon>
        <taxon>Pseudomonadota</taxon>
        <taxon>Gammaproteobacteria</taxon>
        <taxon>Alteromonadales</taxon>
        <taxon>Pseudoalteromonadaceae</taxon>
        <taxon>Pseudoalteromonas</taxon>
    </lineage>
</organism>
<evidence type="ECO:0000256" key="7">
    <source>
        <dbReference type="ARBA" id="ARBA00023136"/>
    </source>
</evidence>
<dbReference type="GO" id="GO:0050380">
    <property type="term" value="F:undecaprenyl-diphosphatase activity"/>
    <property type="evidence" value="ECO:0007669"/>
    <property type="project" value="UniProtKB-EC"/>
</dbReference>
<keyword evidence="7 10" id="KW-0472">Membrane</keyword>
<name>A0A7V1GEJ0_9GAMM</name>
<sequence>MNENNMLKKVAQLDQSLFLMVFNGNAPTWLKNSALGFSKTGNGGLYVLIAVGFGWLSNEPELRLMAITLLLGFLIERPIYYLAKNSFARIRPCDCLIKGAYIVPSDKFSLPSGHSAGAFLVAVVLAQYFPELISLWFLWAACVAASRVLLGVHFPVDVVLGALMGSSCGLLAILIVATL</sequence>
<keyword evidence="6 10" id="KW-1133">Transmembrane helix</keyword>
<keyword evidence="4 10" id="KW-0812">Transmembrane</keyword>
<keyword evidence="3" id="KW-1003">Cell membrane</keyword>
<evidence type="ECO:0000256" key="9">
    <source>
        <dbReference type="ARBA" id="ARBA00047594"/>
    </source>
</evidence>
<dbReference type="CDD" id="cd01610">
    <property type="entry name" value="PAP2_like"/>
    <property type="match status" value="1"/>
</dbReference>
<dbReference type="Gene3D" id="1.20.144.10">
    <property type="entry name" value="Phosphatidic acid phosphatase type 2/haloperoxidase"/>
    <property type="match status" value="1"/>
</dbReference>
<dbReference type="InterPro" id="IPR036938">
    <property type="entry name" value="PAP2/HPO_sf"/>
</dbReference>
<dbReference type="PANTHER" id="PTHR14969">
    <property type="entry name" value="SPHINGOSINE-1-PHOSPHATE PHOSPHOHYDROLASE"/>
    <property type="match status" value="1"/>
</dbReference>
<comment type="catalytic activity">
    <reaction evidence="9">
        <text>di-trans,octa-cis-undecaprenyl diphosphate + H2O = di-trans,octa-cis-undecaprenyl phosphate + phosphate + H(+)</text>
        <dbReference type="Rhea" id="RHEA:28094"/>
        <dbReference type="ChEBI" id="CHEBI:15377"/>
        <dbReference type="ChEBI" id="CHEBI:15378"/>
        <dbReference type="ChEBI" id="CHEBI:43474"/>
        <dbReference type="ChEBI" id="CHEBI:58405"/>
        <dbReference type="ChEBI" id="CHEBI:60392"/>
        <dbReference type="EC" id="3.6.1.27"/>
    </reaction>
</comment>
<dbReference type="AlphaFoldDB" id="A0A7V1GEJ0"/>
<reference evidence="12" key="1">
    <citation type="journal article" date="2020" name="mSystems">
        <title>Genome- and Community-Level Interaction Insights into Carbon Utilization and Element Cycling Functions of Hydrothermarchaeota in Hydrothermal Sediment.</title>
        <authorList>
            <person name="Zhou Z."/>
            <person name="Liu Y."/>
            <person name="Xu W."/>
            <person name="Pan J."/>
            <person name="Luo Z.H."/>
            <person name="Li M."/>
        </authorList>
    </citation>
    <scope>NUCLEOTIDE SEQUENCE [LARGE SCALE GENOMIC DNA]</scope>
    <source>
        <strain evidence="12">HyVt-346</strain>
    </source>
</reference>
<evidence type="ECO:0000256" key="5">
    <source>
        <dbReference type="ARBA" id="ARBA00022801"/>
    </source>
</evidence>
<dbReference type="SUPFAM" id="SSF48317">
    <property type="entry name" value="Acid phosphatase/Vanadium-dependent haloperoxidase"/>
    <property type="match status" value="1"/>
</dbReference>
<feature type="domain" description="Phosphatidic acid phosphatase type 2/haloperoxidase" evidence="11">
    <location>
        <begin position="64"/>
        <end position="173"/>
    </location>
</feature>
<keyword evidence="5" id="KW-0378">Hydrolase</keyword>
<protein>
    <recommendedName>
        <fullName evidence="2">undecaprenyl-diphosphate phosphatase</fullName>
        <ecNumber evidence="2">3.6.1.27</ecNumber>
    </recommendedName>
    <alternativeName>
        <fullName evidence="8">Undecaprenyl pyrophosphate phosphatase</fullName>
    </alternativeName>
</protein>
<comment type="caution">
    <text evidence="12">The sequence shown here is derived from an EMBL/GenBank/DDBJ whole genome shotgun (WGS) entry which is preliminary data.</text>
</comment>
<feature type="transmembrane region" description="Helical" evidence="10">
    <location>
        <begin position="159"/>
        <end position="177"/>
    </location>
</feature>
<evidence type="ECO:0000256" key="4">
    <source>
        <dbReference type="ARBA" id="ARBA00022692"/>
    </source>
</evidence>
<evidence type="ECO:0000256" key="3">
    <source>
        <dbReference type="ARBA" id="ARBA00022475"/>
    </source>
</evidence>
<evidence type="ECO:0000256" key="6">
    <source>
        <dbReference type="ARBA" id="ARBA00022989"/>
    </source>
</evidence>
<feature type="transmembrane region" description="Helical" evidence="10">
    <location>
        <begin position="62"/>
        <end position="83"/>
    </location>
</feature>
<evidence type="ECO:0000256" key="8">
    <source>
        <dbReference type="ARBA" id="ARBA00032707"/>
    </source>
</evidence>
<comment type="subcellular location">
    <subcellularLocation>
        <location evidence="1">Cell membrane</location>
        <topology evidence="1">Multi-pass membrane protein</topology>
    </subcellularLocation>
</comment>
<evidence type="ECO:0000256" key="2">
    <source>
        <dbReference type="ARBA" id="ARBA00012374"/>
    </source>
</evidence>
<dbReference type="GO" id="GO:0005886">
    <property type="term" value="C:plasma membrane"/>
    <property type="evidence" value="ECO:0007669"/>
    <property type="project" value="UniProtKB-SubCell"/>
</dbReference>